<dbReference type="InterPro" id="IPR004607">
    <property type="entry name" value="GART"/>
</dbReference>
<dbReference type="InParanoid" id="A0A151GP69"/>
<dbReference type="RefSeq" id="XP_040658261.1">
    <property type="nucleotide sequence ID" value="XM_040797378.1"/>
</dbReference>
<dbReference type="EC" id="2.1.2.2" evidence="2"/>
<sequence>MLPSGASIDDKIKNFLCSPGTTTDSQKLHQTFPYPEDTITTMFQILVMASGQGSNFQALVDGVESGRIPNSSICRLMVNRSKAYATTRADKHGIPWEYFNLISHGFQEKGERDAGRLQRAREEYDAALAQKVLACSPRPDLIVLAGWMYIFGQRFLDPVSAAGIRVINLHPALPGKYDGAHAIERAFADFKAGQLERNTTGIMVHNVIRQVDHGAPILVREVGCLPDDDLATLEARIHSHEHELIVEATAKLAREMTST</sequence>
<evidence type="ECO:0000256" key="5">
    <source>
        <dbReference type="ARBA" id="ARBA00022755"/>
    </source>
</evidence>
<dbReference type="InterPro" id="IPR036477">
    <property type="entry name" value="Formyl_transf_N_sf"/>
</dbReference>
<feature type="domain" description="Formyl transferase N-terminal" evidence="10">
    <location>
        <begin position="44"/>
        <end position="249"/>
    </location>
</feature>
<dbReference type="GO" id="GO:0006189">
    <property type="term" value="P:'de novo' IMP biosynthetic process"/>
    <property type="evidence" value="ECO:0007669"/>
    <property type="project" value="EnsemblFungi"/>
</dbReference>
<accession>A0A151GP69</accession>
<dbReference type="STRING" id="98403.A0A151GP69"/>
<keyword evidence="5" id="KW-0658">Purine biosynthesis</keyword>
<dbReference type="GO" id="GO:0046084">
    <property type="term" value="P:adenine biosynthetic process"/>
    <property type="evidence" value="ECO:0007669"/>
    <property type="project" value="EnsemblFungi"/>
</dbReference>
<evidence type="ECO:0000313" key="11">
    <source>
        <dbReference type="EMBL" id="KYK58909.1"/>
    </source>
</evidence>
<dbReference type="Pfam" id="PF00551">
    <property type="entry name" value="Formyl_trans_N"/>
    <property type="match status" value="1"/>
</dbReference>
<comment type="catalytic activity">
    <reaction evidence="9">
        <text>N(1)-(5-phospho-beta-D-ribosyl)glycinamide + (6R)-10-formyltetrahydrofolate = N(2)-formyl-N(1)-(5-phospho-beta-D-ribosyl)glycinamide + (6S)-5,6,7,8-tetrahydrofolate + H(+)</text>
        <dbReference type="Rhea" id="RHEA:15053"/>
        <dbReference type="ChEBI" id="CHEBI:15378"/>
        <dbReference type="ChEBI" id="CHEBI:57453"/>
        <dbReference type="ChEBI" id="CHEBI:143788"/>
        <dbReference type="ChEBI" id="CHEBI:147286"/>
        <dbReference type="ChEBI" id="CHEBI:195366"/>
        <dbReference type="EC" id="2.1.2.2"/>
    </reaction>
</comment>
<dbReference type="SUPFAM" id="SSF53328">
    <property type="entry name" value="Formyltransferase"/>
    <property type="match status" value="1"/>
</dbReference>
<comment type="similarity">
    <text evidence="6">Belongs to the GART family.</text>
</comment>
<comment type="pathway">
    <text evidence="1">Purine metabolism; IMP biosynthesis via de novo pathway; N(2)-formyl-N(1)-(5-phospho-D-ribosyl)glycinamide from N(1)-(5-phospho-D-ribosyl)glycinamide (10-formyl THF route): step 1/1.</text>
</comment>
<name>A0A151GP69_DRECN</name>
<evidence type="ECO:0000256" key="8">
    <source>
        <dbReference type="ARBA" id="ARBA00041682"/>
    </source>
</evidence>
<dbReference type="PANTHER" id="PTHR43369">
    <property type="entry name" value="PHOSPHORIBOSYLGLYCINAMIDE FORMYLTRANSFERASE"/>
    <property type="match status" value="1"/>
</dbReference>
<evidence type="ECO:0000256" key="7">
    <source>
        <dbReference type="ARBA" id="ARBA00041324"/>
    </source>
</evidence>
<evidence type="ECO:0000313" key="12">
    <source>
        <dbReference type="Proteomes" id="UP000076580"/>
    </source>
</evidence>
<keyword evidence="4 11" id="KW-0808">Transferase</keyword>
<dbReference type="AlphaFoldDB" id="A0A151GP69"/>
<evidence type="ECO:0000256" key="9">
    <source>
        <dbReference type="ARBA" id="ARBA00047664"/>
    </source>
</evidence>
<dbReference type="GO" id="GO:0005737">
    <property type="term" value="C:cytoplasm"/>
    <property type="evidence" value="ECO:0007669"/>
    <property type="project" value="TreeGrafter"/>
</dbReference>
<dbReference type="FunCoup" id="A0A151GP69">
    <property type="interactions" value="185"/>
</dbReference>
<dbReference type="FunFam" id="3.40.50.170:FF:000009">
    <property type="entry name" value="Phosphoribosylglycinamide formyltransferase (Eurofung)"/>
    <property type="match status" value="1"/>
</dbReference>
<evidence type="ECO:0000259" key="10">
    <source>
        <dbReference type="Pfam" id="PF00551"/>
    </source>
</evidence>
<dbReference type="InterPro" id="IPR002376">
    <property type="entry name" value="Formyl_transf_N"/>
</dbReference>
<evidence type="ECO:0000256" key="4">
    <source>
        <dbReference type="ARBA" id="ARBA00022679"/>
    </source>
</evidence>
<reference evidence="11 12" key="1">
    <citation type="journal article" date="2016" name="Sci. Rep.">
        <title>Insights into Adaptations to a Near-Obligate Nematode Endoparasitic Lifestyle from the Finished Genome of Drechmeria coniospora.</title>
        <authorList>
            <person name="Zhang L."/>
            <person name="Zhou Z."/>
            <person name="Guo Q."/>
            <person name="Fokkens L."/>
            <person name="Miskei M."/>
            <person name="Pocsi I."/>
            <person name="Zhang W."/>
            <person name="Chen M."/>
            <person name="Wang L."/>
            <person name="Sun Y."/>
            <person name="Donzelli B.G."/>
            <person name="Gibson D.M."/>
            <person name="Nelson D.R."/>
            <person name="Luo J.G."/>
            <person name="Rep M."/>
            <person name="Liu H."/>
            <person name="Yang S."/>
            <person name="Wang J."/>
            <person name="Krasnoff S.B."/>
            <person name="Xu Y."/>
            <person name="Molnar I."/>
            <person name="Lin M."/>
        </authorList>
    </citation>
    <scope>NUCLEOTIDE SEQUENCE [LARGE SCALE GENOMIC DNA]</scope>
    <source>
        <strain evidence="11 12">ARSEF 6962</strain>
    </source>
</reference>
<dbReference type="PANTHER" id="PTHR43369:SF2">
    <property type="entry name" value="PHOSPHORIBOSYLGLYCINAMIDE FORMYLTRANSFERASE"/>
    <property type="match status" value="1"/>
</dbReference>
<evidence type="ECO:0000256" key="6">
    <source>
        <dbReference type="ARBA" id="ARBA00038440"/>
    </source>
</evidence>
<gene>
    <name evidence="11" type="ORF">DCS_00036</name>
</gene>
<evidence type="ECO:0000256" key="2">
    <source>
        <dbReference type="ARBA" id="ARBA00012254"/>
    </source>
</evidence>
<keyword evidence="12" id="KW-1185">Reference proteome</keyword>
<dbReference type="EMBL" id="LAYC01000001">
    <property type="protein sequence ID" value="KYK58909.1"/>
    <property type="molecule type" value="Genomic_DNA"/>
</dbReference>
<dbReference type="Proteomes" id="UP000076580">
    <property type="component" value="Chromosome 01"/>
</dbReference>
<dbReference type="NCBIfam" id="TIGR00639">
    <property type="entry name" value="PurN"/>
    <property type="match status" value="1"/>
</dbReference>
<protein>
    <recommendedName>
        <fullName evidence="3">Phosphoribosylglycinamide formyltransferase</fullName>
        <ecNumber evidence="2">2.1.2.2</ecNumber>
    </recommendedName>
    <alternativeName>
        <fullName evidence="8">5'-phosphoribosylglycinamide transformylase</fullName>
    </alternativeName>
    <alternativeName>
        <fullName evidence="7">GAR transformylase</fullName>
    </alternativeName>
</protein>
<dbReference type="Gene3D" id="3.40.50.170">
    <property type="entry name" value="Formyl transferase, N-terminal domain"/>
    <property type="match status" value="1"/>
</dbReference>
<evidence type="ECO:0000256" key="3">
    <source>
        <dbReference type="ARBA" id="ARBA00022076"/>
    </source>
</evidence>
<dbReference type="GO" id="GO:0004644">
    <property type="term" value="F:phosphoribosylglycinamide formyltransferase activity"/>
    <property type="evidence" value="ECO:0007669"/>
    <property type="project" value="UniProtKB-EC"/>
</dbReference>
<dbReference type="GeneID" id="63712679"/>
<proteinExistence type="inferred from homology"/>
<comment type="caution">
    <text evidence="11">The sequence shown here is derived from an EMBL/GenBank/DDBJ whole genome shotgun (WGS) entry which is preliminary data.</text>
</comment>
<organism evidence="11 12">
    <name type="scientific">Drechmeria coniospora</name>
    <name type="common">Nematophagous fungus</name>
    <name type="synonym">Meria coniospora</name>
    <dbReference type="NCBI Taxonomy" id="98403"/>
    <lineage>
        <taxon>Eukaryota</taxon>
        <taxon>Fungi</taxon>
        <taxon>Dikarya</taxon>
        <taxon>Ascomycota</taxon>
        <taxon>Pezizomycotina</taxon>
        <taxon>Sordariomycetes</taxon>
        <taxon>Hypocreomycetidae</taxon>
        <taxon>Hypocreales</taxon>
        <taxon>Ophiocordycipitaceae</taxon>
        <taxon>Drechmeria</taxon>
    </lineage>
</organism>
<evidence type="ECO:0000256" key="1">
    <source>
        <dbReference type="ARBA" id="ARBA00005054"/>
    </source>
</evidence>